<feature type="compositionally biased region" description="Polar residues" evidence="1">
    <location>
        <begin position="595"/>
        <end position="605"/>
    </location>
</feature>
<name>A0ABR2Y5E3_9PEZI</name>
<evidence type="ECO:0000313" key="3">
    <source>
        <dbReference type="EMBL" id="KAK9781543.1"/>
    </source>
</evidence>
<feature type="region of interest" description="Disordered" evidence="1">
    <location>
        <begin position="595"/>
        <end position="616"/>
    </location>
</feature>
<accession>A0ABR2Y5E3</accession>
<gene>
    <name evidence="3" type="ORF">SCAR479_01414</name>
</gene>
<comment type="caution">
    <text evidence="3">The sequence shown here is derived from an EMBL/GenBank/DDBJ whole genome shotgun (WGS) entry which is preliminary data.</text>
</comment>
<protein>
    <submittedName>
        <fullName evidence="3">Heterokaryon incompatibility protein 6, OR allele</fullName>
    </submittedName>
</protein>
<evidence type="ECO:0000313" key="4">
    <source>
        <dbReference type="Proteomes" id="UP001465668"/>
    </source>
</evidence>
<dbReference type="PANTHER" id="PTHR24148:SF64">
    <property type="entry name" value="HETEROKARYON INCOMPATIBILITY DOMAIN-CONTAINING PROTEIN"/>
    <property type="match status" value="1"/>
</dbReference>
<sequence>MDSAITSWADSPPSYSWFDALILPASSNLSGKYLFRHSRIVAVVGDGTDDELRSSTRRLIHSNDVANDQFQRRRTTWTVQPGSDLHTTWLRTLQPRDIIQIIPRALFQGWVNFVKEAEIEVLGRQRAEVFSPLEGPNLRPHDIYESIKLATNDIRLLSIEPGSQEEPMSLFLSKASLAGMEQSSFEALSYCWGDLSNRVPIKLKVANDISESPQAIEKYDFEVTENLFAALKALRNEAGNPRVIWVDAICINQVHPEERNRQVALMRTIYSKATQVIIWLGETSTFADTAFGQFRWFSDALEKDERAFMSELSPNKPHGIEYHSVWAHIHSGLFFTMPWFGRAWVVQEVFNAQSASVQWGSHTIPWSTLLRVNDCLTKSKAKHGEIGHMTMPYVLSNLFKPDGSGGMFSFTKEHTLDTLDIIVGGIDLGCSDPRDKIFSLVHLGKDTDELPIDIRPDYKKPCIDVFVDFTRYWITKNKSLRILSALHADFGRTWQRMTWSSPKYLGQTRPSWSLWYTGNSSWAHTSLGLSKTCRYQASGSAALEIEVPDSRSLYLAGIRLGTIVEIDAYPYLGRTARPEMEEVFVSLFDPLGESQTWTPSATTQAPPKEESKHNTTRWHATTHYRHLRDGNVGFPCTSKCFFTADGLDSQKRVGLCPYSAQRGDIVVVLYGGQVPFILRKRDEKGNFDSTEQYVLVGEAYCDEYMYGRALEDVENGRLKKEVFKLV</sequence>
<reference evidence="3 4" key="1">
    <citation type="submission" date="2024-02" db="EMBL/GenBank/DDBJ databases">
        <title>First draft genome assembly of two strains of Seiridium cardinale.</title>
        <authorList>
            <person name="Emiliani G."/>
            <person name="Scali E."/>
        </authorList>
    </citation>
    <scope>NUCLEOTIDE SEQUENCE [LARGE SCALE GENOMIC DNA]</scope>
    <source>
        <strain evidence="3 4">BM-138-000479</strain>
    </source>
</reference>
<proteinExistence type="predicted"/>
<feature type="domain" description="Heterokaryon incompatibility" evidence="2">
    <location>
        <begin position="185"/>
        <end position="348"/>
    </location>
</feature>
<dbReference type="InterPro" id="IPR010730">
    <property type="entry name" value="HET"/>
</dbReference>
<dbReference type="Pfam" id="PF26639">
    <property type="entry name" value="Het-6_barrel"/>
    <property type="match status" value="1"/>
</dbReference>
<dbReference type="EMBL" id="JARVKM010000003">
    <property type="protein sequence ID" value="KAK9781543.1"/>
    <property type="molecule type" value="Genomic_DNA"/>
</dbReference>
<keyword evidence="4" id="KW-1185">Reference proteome</keyword>
<dbReference type="Pfam" id="PF06985">
    <property type="entry name" value="HET"/>
    <property type="match status" value="1"/>
</dbReference>
<organism evidence="3 4">
    <name type="scientific">Seiridium cardinale</name>
    <dbReference type="NCBI Taxonomy" id="138064"/>
    <lineage>
        <taxon>Eukaryota</taxon>
        <taxon>Fungi</taxon>
        <taxon>Dikarya</taxon>
        <taxon>Ascomycota</taxon>
        <taxon>Pezizomycotina</taxon>
        <taxon>Sordariomycetes</taxon>
        <taxon>Xylariomycetidae</taxon>
        <taxon>Amphisphaeriales</taxon>
        <taxon>Sporocadaceae</taxon>
        <taxon>Seiridium</taxon>
    </lineage>
</organism>
<dbReference type="PANTHER" id="PTHR24148">
    <property type="entry name" value="ANKYRIN REPEAT DOMAIN-CONTAINING PROTEIN 39 HOMOLOG-RELATED"/>
    <property type="match status" value="1"/>
</dbReference>
<dbReference type="Proteomes" id="UP001465668">
    <property type="component" value="Unassembled WGS sequence"/>
</dbReference>
<evidence type="ECO:0000259" key="2">
    <source>
        <dbReference type="Pfam" id="PF06985"/>
    </source>
</evidence>
<evidence type="ECO:0000256" key="1">
    <source>
        <dbReference type="SAM" id="MobiDB-lite"/>
    </source>
</evidence>
<dbReference type="InterPro" id="IPR052895">
    <property type="entry name" value="HetReg/Transcr_Mod"/>
</dbReference>